<evidence type="ECO:0000256" key="4">
    <source>
        <dbReference type="ARBA" id="ARBA00022786"/>
    </source>
</evidence>
<dbReference type="InterPro" id="IPR017096">
    <property type="entry name" value="BTB-kelch_protein"/>
</dbReference>
<dbReference type="OrthoDB" id="5858279at2759"/>
<dbReference type="PIRSF" id="PIRSF037037">
    <property type="entry name" value="Kelch-like_protein_gigaxonin"/>
    <property type="match status" value="1"/>
</dbReference>
<dbReference type="InterPro" id="IPR015915">
    <property type="entry name" value="Kelch-typ_b-propeller"/>
</dbReference>
<dbReference type="FunFam" id="1.25.40.420:FF:000001">
    <property type="entry name" value="Kelch-like family member 12"/>
    <property type="match status" value="1"/>
</dbReference>
<proteinExistence type="predicted"/>
<dbReference type="InterPro" id="IPR011043">
    <property type="entry name" value="Gal_Oxase/kelch_b-propeller"/>
</dbReference>
<dbReference type="Pfam" id="PF01344">
    <property type="entry name" value="Kelch_1"/>
    <property type="match status" value="3"/>
</dbReference>
<accession>A0A0N4VLT5</accession>
<dbReference type="WBParaSite" id="EVEC_0001187101-mRNA-1">
    <property type="protein sequence ID" value="EVEC_0001187101-mRNA-1"/>
    <property type="gene ID" value="EVEC_0001187101"/>
</dbReference>
<keyword evidence="4" id="KW-0833">Ubl conjugation pathway</keyword>
<dbReference type="SUPFAM" id="SSF50965">
    <property type="entry name" value="Galactose oxidase, central domain"/>
    <property type="match status" value="1"/>
</dbReference>
<organism evidence="9">
    <name type="scientific">Enterobius vermicularis</name>
    <name type="common">Human pinworm</name>
    <dbReference type="NCBI Taxonomy" id="51028"/>
    <lineage>
        <taxon>Eukaryota</taxon>
        <taxon>Metazoa</taxon>
        <taxon>Ecdysozoa</taxon>
        <taxon>Nematoda</taxon>
        <taxon>Chromadorea</taxon>
        <taxon>Rhabditida</taxon>
        <taxon>Spirurina</taxon>
        <taxon>Oxyuridomorpha</taxon>
        <taxon>Oxyuroidea</taxon>
        <taxon>Oxyuridae</taxon>
        <taxon>Enterobius</taxon>
    </lineage>
</organism>
<dbReference type="InterPro" id="IPR000210">
    <property type="entry name" value="BTB/POZ_dom"/>
</dbReference>
<evidence type="ECO:0000313" key="9">
    <source>
        <dbReference type="WBParaSite" id="EVEC_0001187101-mRNA-1"/>
    </source>
</evidence>
<feature type="compositionally biased region" description="Basic and acidic residues" evidence="5">
    <location>
        <begin position="1"/>
        <end position="11"/>
    </location>
</feature>
<evidence type="ECO:0000256" key="1">
    <source>
        <dbReference type="ARBA" id="ARBA00004906"/>
    </source>
</evidence>
<comment type="pathway">
    <text evidence="1">Protein modification; protein ubiquitination.</text>
</comment>
<keyword evidence="2" id="KW-0880">Kelch repeat</keyword>
<dbReference type="Gene3D" id="2.120.10.80">
    <property type="entry name" value="Kelch-type beta propeller"/>
    <property type="match status" value="1"/>
</dbReference>
<dbReference type="SMART" id="SM00875">
    <property type="entry name" value="BACK"/>
    <property type="match status" value="1"/>
</dbReference>
<dbReference type="SUPFAM" id="SSF54695">
    <property type="entry name" value="POZ domain"/>
    <property type="match status" value="1"/>
</dbReference>
<keyword evidence="8" id="KW-1185">Reference proteome</keyword>
<dbReference type="PANTHER" id="PTHR24412">
    <property type="entry name" value="KELCH PROTEIN"/>
    <property type="match status" value="1"/>
</dbReference>
<evidence type="ECO:0000259" key="6">
    <source>
        <dbReference type="PROSITE" id="PS50097"/>
    </source>
</evidence>
<name>A0A0N4VLT5_ENTVE</name>
<dbReference type="PROSITE" id="PS50097">
    <property type="entry name" value="BTB"/>
    <property type="match status" value="1"/>
</dbReference>
<dbReference type="STRING" id="51028.A0A0N4VLT5"/>
<dbReference type="EMBL" id="UXUI01011615">
    <property type="protein sequence ID" value="VDD96380.1"/>
    <property type="molecule type" value="Genomic_DNA"/>
</dbReference>
<feature type="region of interest" description="Disordered" evidence="5">
    <location>
        <begin position="1"/>
        <end position="39"/>
    </location>
</feature>
<evidence type="ECO:0000256" key="2">
    <source>
        <dbReference type="ARBA" id="ARBA00022441"/>
    </source>
</evidence>
<keyword evidence="3" id="KW-0677">Repeat</keyword>
<evidence type="ECO:0000256" key="3">
    <source>
        <dbReference type="ARBA" id="ARBA00022737"/>
    </source>
</evidence>
<dbReference type="Gene3D" id="3.30.710.10">
    <property type="entry name" value="Potassium Channel Kv1.1, Chain A"/>
    <property type="match status" value="1"/>
</dbReference>
<dbReference type="Pfam" id="PF07707">
    <property type="entry name" value="BACK"/>
    <property type="match status" value="1"/>
</dbReference>
<reference evidence="9" key="1">
    <citation type="submission" date="2017-02" db="UniProtKB">
        <authorList>
            <consortium name="WormBaseParasite"/>
        </authorList>
    </citation>
    <scope>IDENTIFICATION</scope>
</reference>
<dbReference type="Gene3D" id="1.25.40.420">
    <property type="match status" value="1"/>
</dbReference>
<dbReference type="AlphaFoldDB" id="A0A0N4VLT5"/>
<reference evidence="7 8" key="2">
    <citation type="submission" date="2018-10" db="EMBL/GenBank/DDBJ databases">
        <authorList>
            <consortium name="Pathogen Informatics"/>
        </authorList>
    </citation>
    <scope>NUCLEOTIDE SEQUENCE [LARGE SCALE GENOMIC DNA]</scope>
</reference>
<dbReference type="Pfam" id="PF00651">
    <property type="entry name" value="BTB"/>
    <property type="match status" value="1"/>
</dbReference>
<evidence type="ECO:0000313" key="8">
    <source>
        <dbReference type="Proteomes" id="UP000274131"/>
    </source>
</evidence>
<gene>
    <name evidence="7" type="ORF">EVEC_LOCUS11131</name>
</gene>
<dbReference type="InterPro" id="IPR011705">
    <property type="entry name" value="BACK"/>
</dbReference>
<dbReference type="SMART" id="SM00612">
    <property type="entry name" value="Kelch"/>
    <property type="match status" value="6"/>
</dbReference>
<feature type="compositionally biased region" description="Basic and acidic residues" evidence="5">
    <location>
        <begin position="20"/>
        <end position="36"/>
    </location>
</feature>
<dbReference type="SMART" id="SM00225">
    <property type="entry name" value="BTB"/>
    <property type="match status" value="1"/>
</dbReference>
<dbReference type="Proteomes" id="UP000274131">
    <property type="component" value="Unassembled WGS sequence"/>
</dbReference>
<sequence>MGSERRQEFRELWLVNDGEQNDRKNSARQEKPRSVGEDEVGSIISRTYPGAMNHARTESDMLSGIAELEPIKPAPVNIAAVEDASVYRDDNHFATSFKQLCAMRKDGQLCDVVLISDPEDRDKGGKSRYFGKEVHAHRCILVASCPYFAAMFSSSMVESERKSIHLKDIDGDTLEAVIDYIYTGKLKITESNVQKLFTASSIFQMSSLQDACGGYLRDQLDPSNCLGIAQFAKSHGCMKLHSAANCYIRQHFWELANCEEFLALSKDRLSELISFDHLNTNGEEKVYEAVLRWVNHDKEKRTSCLPELMSHVRISLVSRQYLTKRVSSFTRDLYDFFVRIDPDPLLRRSSECKDYLLEAYRYHLTGSFDEDCERFRPRMPVAPTRLIMLVGGQAPKAIANVDVLDFDAGSWVSGIYNLKNLSQRRCRCGVTELNGMIYAVGGFNGSMRVRTTDVFNVDNGSWYGAAVMNERRSTLGVGTAGGRIYAVGGYDGNTGLCTSEAFDPRTGEWTFLPPMSVRRSSVGVAALGDYIYAIGGFDGNCKQSLDTVEIFDIRLNQWIPGPTMNLKRSGAAIATFGRCVVAVGGHDGPDIRSSAEVLANGVWQQCLPETNVPRRNASALCIDSTLYVIGGKAFFSHCEDGRMNLDTIESLDIASLKNIPKSWVEVGVRLRQAKSYCGACLLPKPLGKEVYGGYYQANVRASEKNLLYY</sequence>
<evidence type="ECO:0000256" key="5">
    <source>
        <dbReference type="SAM" id="MobiDB-lite"/>
    </source>
</evidence>
<dbReference type="InterPro" id="IPR006652">
    <property type="entry name" value="Kelch_1"/>
</dbReference>
<dbReference type="PRINTS" id="PR00501">
    <property type="entry name" value="KELCHREPEAT"/>
</dbReference>
<dbReference type="InterPro" id="IPR011333">
    <property type="entry name" value="SKP1/BTB/POZ_sf"/>
</dbReference>
<protein>
    <submittedName>
        <fullName evidence="9">BTB domain-containing protein</fullName>
    </submittedName>
</protein>
<feature type="domain" description="BTB" evidence="6">
    <location>
        <begin position="110"/>
        <end position="190"/>
    </location>
</feature>
<dbReference type="PANTHER" id="PTHR24412:SF441">
    <property type="entry name" value="KELCH-LIKE PROTEIN 28"/>
    <property type="match status" value="1"/>
</dbReference>
<evidence type="ECO:0000313" key="7">
    <source>
        <dbReference type="EMBL" id="VDD96380.1"/>
    </source>
</evidence>